<gene>
    <name evidence="1" type="ORF">BDD43_0652</name>
</gene>
<proteinExistence type="predicted"/>
<accession>A0A495IW21</accession>
<evidence type="ECO:0000313" key="2">
    <source>
        <dbReference type="Proteomes" id="UP000268007"/>
    </source>
</evidence>
<evidence type="ECO:0000313" key="1">
    <source>
        <dbReference type="EMBL" id="RKR80531.1"/>
    </source>
</evidence>
<evidence type="ECO:0008006" key="3">
    <source>
        <dbReference type="Google" id="ProtNLM"/>
    </source>
</evidence>
<reference evidence="1 2" key="1">
    <citation type="submission" date="2018-10" db="EMBL/GenBank/DDBJ databases">
        <title>Genomic Encyclopedia of Archaeal and Bacterial Type Strains, Phase II (KMG-II): from individual species to whole genera.</title>
        <authorList>
            <person name="Goeker M."/>
        </authorList>
    </citation>
    <scope>NUCLEOTIDE SEQUENCE [LARGE SCALE GENOMIC DNA]</scope>
    <source>
        <strain evidence="1 2">DSM 18602</strain>
    </source>
</reference>
<dbReference type="InterPro" id="IPR021109">
    <property type="entry name" value="Peptidase_aspartic_dom_sf"/>
</dbReference>
<dbReference type="Gene3D" id="2.40.70.10">
    <property type="entry name" value="Acid Proteases"/>
    <property type="match status" value="1"/>
</dbReference>
<sequence length="422" mass="47763">MEEGRRFDSAGFLGQRFILFDSQNVLNIYNPRSYIMKNILTLSLVLISFCGFSQNNLPVIRATSNQAKIFEPNNVASNWSINPKLKPDIHSTGKLAYPGTVKFKTDIDSISFKIAPGKYKDFIVLLNGKDSCFTRIQSTQVKDFSKISVEIHDTIPFFINQFNTNFLPVVLNGTDSLLLNFDSGATEICITTDALKSKVKSRPQLYNNAYDIQIGNQTFKSKIYDISIAGNEVDGLLGWNLFDGMIVELDYDHNRMIVHSKMPRQIAHDTQYAKFNITYIKNKPFIESEISQGGTINKSLFFFDLGYQRAVMLDNDALTGAQFPTNKMRLIKKVIMHGTRGNEVPVITSNLESLKIGEFQLKNVPAQIMTQGKPMPGVNVHYLGSDVLKRFNTVLDFQKNVVYLKPNHLYDIEYADQEKRGG</sequence>
<organism evidence="1 2">
    <name type="scientific">Mucilaginibacter gracilis</name>
    <dbReference type="NCBI Taxonomy" id="423350"/>
    <lineage>
        <taxon>Bacteria</taxon>
        <taxon>Pseudomonadati</taxon>
        <taxon>Bacteroidota</taxon>
        <taxon>Sphingobacteriia</taxon>
        <taxon>Sphingobacteriales</taxon>
        <taxon>Sphingobacteriaceae</taxon>
        <taxon>Mucilaginibacter</taxon>
    </lineage>
</organism>
<dbReference type="AlphaFoldDB" id="A0A495IW21"/>
<keyword evidence="2" id="KW-1185">Reference proteome</keyword>
<protein>
    <recommendedName>
        <fullName evidence="3">Aspartyl protease</fullName>
    </recommendedName>
</protein>
<dbReference type="EMBL" id="RBKU01000001">
    <property type="protein sequence ID" value="RKR80531.1"/>
    <property type="molecule type" value="Genomic_DNA"/>
</dbReference>
<comment type="caution">
    <text evidence="1">The sequence shown here is derived from an EMBL/GenBank/DDBJ whole genome shotgun (WGS) entry which is preliminary data.</text>
</comment>
<name>A0A495IW21_9SPHI</name>
<dbReference type="Proteomes" id="UP000268007">
    <property type="component" value="Unassembled WGS sequence"/>
</dbReference>